<protein>
    <submittedName>
        <fullName evidence="2">Uncharacterized protein</fullName>
    </submittedName>
</protein>
<dbReference type="AlphaFoldDB" id="A0A397F3P9"/>
<dbReference type="EMBL" id="QUTE01012220">
    <property type="protein sequence ID" value="RHZ07736.1"/>
    <property type="molecule type" value="Genomic_DNA"/>
</dbReference>
<proteinExistence type="predicted"/>
<gene>
    <name evidence="2" type="ORF">DYB31_011141</name>
</gene>
<evidence type="ECO:0000256" key="1">
    <source>
        <dbReference type="SAM" id="Coils"/>
    </source>
</evidence>
<name>A0A397F3P9_APHAT</name>
<keyword evidence="1" id="KW-0175">Coiled coil</keyword>
<dbReference type="VEuPathDB" id="FungiDB:H257_19337"/>
<comment type="caution">
    <text evidence="2">The sequence shown here is derived from an EMBL/GenBank/DDBJ whole genome shotgun (WGS) entry which is preliminary data.</text>
</comment>
<evidence type="ECO:0000313" key="2">
    <source>
        <dbReference type="EMBL" id="RHZ07736.1"/>
    </source>
</evidence>
<feature type="coiled-coil region" evidence="1">
    <location>
        <begin position="155"/>
        <end position="182"/>
    </location>
</feature>
<dbReference type="Proteomes" id="UP000266196">
    <property type="component" value="Unassembled WGS sequence"/>
</dbReference>
<reference evidence="2 3" key="1">
    <citation type="submission" date="2018-08" db="EMBL/GenBank/DDBJ databases">
        <title>Aphanomyces genome sequencing and annotation.</title>
        <authorList>
            <person name="Minardi D."/>
            <person name="Oidtmann B."/>
            <person name="Van Der Giezen M."/>
            <person name="Studholme D.J."/>
        </authorList>
    </citation>
    <scope>NUCLEOTIDE SEQUENCE [LARGE SCALE GENOMIC DNA]</scope>
    <source>
        <strain evidence="2 3">197901</strain>
    </source>
</reference>
<sequence>MSNDLSIDTTDTQARKWWSNSDDLSLLTQLLEVSGFGRTTLDGKKAANRFYQLLRVHRRFQQSSQYLSGVEQEETGKIVLLDELVQLFDEATDNADRAAMHAKVTEKEATVSFIRDQAMQSGKRKSVETDESTDSDVVGRKLKAIFESHERKIELERKRLAFEKYKLQMELEEREMERLERIQQREFEMKRNDDMMSLLLQLASKLQKE</sequence>
<accession>A0A397F3P9</accession>
<evidence type="ECO:0000313" key="3">
    <source>
        <dbReference type="Proteomes" id="UP000266196"/>
    </source>
</evidence>
<organism evidence="2 3">
    <name type="scientific">Aphanomyces astaci</name>
    <name type="common">Crayfish plague agent</name>
    <dbReference type="NCBI Taxonomy" id="112090"/>
    <lineage>
        <taxon>Eukaryota</taxon>
        <taxon>Sar</taxon>
        <taxon>Stramenopiles</taxon>
        <taxon>Oomycota</taxon>
        <taxon>Saprolegniomycetes</taxon>
        <taxon>Saprolegniales</taxon>
        <taxon>Verrucalvaceae</taxon>
        <taxon>Aphanomyces</taxon>
    </lineage>
</organism>